<reference evidence="6" key="13">
    <citation type="submission" date="2023-07" db="EMBL/GenBank/DDBJ databases">
        <title>Complete genome sequence of Bacillus cereus SRCM126073 isolated from soil.</title>
        <authorList>
            <person name="Yang H.-G."/>
            <person name="Ryu M.-S."/>
            <person name="Ha G.-S."/>
            <person name="Yang H.-J."/>
            <person name="Jeong D.-Y."/>
        </authorList>
    </citation>
    <scope>NUCLEOTIDE SEQUENCE</scope>
    <source>
        <strain evidence="6">SRCM126073</strain>
    </source>
</reference>
<dbReference type="EMBL" id="NVMX01000053">
    <property type="protein sequence ID" value="PDZ95497.1"/>
    <property type="molecule type" value="Genomic_DNA"/>
</dbReference>
<reference evidence="2 32" key="7">
    <citation type="submission" date="2018-08" db="EMBL/GenBank/DDBJ databases">
        <title>Bacillus phenotypic plasticity.</title>
        <authorList>
            <person name="Hurtado E."/>
        </authorList>
    </citation>
    <scope>NUCLEOTIDE SEQUENCE [LARGE SCALE GENOMIC DNA]</scope>
    <source>
        <strain evidence="2 32">111b</strain>
    </source>
</reference>
<evidence type="ECO:0000313" key="15">
    <source>
        <dbReference type="EMBL" id="PHG84310.1"/>
    </source>
</evidence>
<dbReference type="Proteomes" id="UP000224203">
    <property type="component" value="Unassembled WGS sequence"/>
</dbReference>
<evidence type="ECO:0000313" key="7">
    <source>
        <dbReference type="EMBL" id="OKA40889.1"/>
    </source>
</evidence>
<evidence type="ECO:0000313" key="10">
    <source>
        <dbReference type="EMBL" id="PEN83902.1"/>
    </source>
</evidence>
<feature type="transmembrane region" description="Helical" evidence="1">
    <location>
        <begin position="98"/>
        <end position="119"/>
    </location>
</feature>
<dbReference type="EMBL" id="NTSO01000001">
    <property type="protein sequence ID" value="PFF52626.1"/>
    <property type="molecule type" value="Genomic_DNA"/>
</dbReference>
<sequence length="320" mass="34540">MNIITMDTIYYVLGIIVAFIAVRIAFDREHPNRFGSSLFWALFAVTFLFGNVIPSFYVGCIVLAMVVLASLNKVTKSEEKEVPVQERVKHAEKLKNKIFMPALLIPIFTIIGTLTLGKIKWGNVSLVDPDKVTLVALALGALLAFVAAMRITKSKITTPVQEGSRLLQAVGWAVILPQMLAALGGIFAKSGVGQVVSDLVGQVLPTEYPFVAVMAYCLGMMLFTVVMGNAFAAFAVITGGIGLPLIVQMHGGNPAIMAALGMFAGYCGTLLTPMAANFNIVPAMLLELKDKNAVIKAQVPIALSIFIINMFIMYGLVYRF</sequence>
<dbReference type="EMBL" id="VDDR01000001">
    <property type="protein sequence ID" value="TNC03311.1"/>
    <property type="molecule type" value="Genomic_DNA"/>
</dbReference>
<evidence type="ECO:0000313" key="14">
    <source>
        <dbReference type="EMBL" id="PGS76278.1"/>
    </source>
</evidence>
<dbReference type="Proteomes" id="UP001204643">
    <property type="component" value="Unassembled WGS sequence"/>
</dbReference>
<feature type="transmembrane region" description="Helical" evidence="1">
    <location>
        <begin position="169"/>
        <end position="188"/>
    </location>
</feature>
<evidence type="ECO:0000313" key="33">
    <source>
        <dbReference type="Proteomes" id="UP000464780"/>
    </source>
</evidence>
<dbReference type="Proteomes" id="UP001197806">
    <property type="component" value="Unassembled WGS sequence"/>
</dbReference>
<reference evidence="8 22" key="3">
    <citation type="submission" date="2017-01" db="EMBL/GenBank/DDBJ databases">
        <title>Bacillus cereus isolates.</title>
        <authorList>
            <person name="Beno S.M."/>
        </authorList>
    </citation>
    <scope>NUCLEOTIDE SEQUENCE [LARGE SCALE GENOMIC DNA]</scope>
    <source>
        <strain evidence="8 22">FSL K6-1030</strain>
    </source>
</reference>
<dbReference type="EMBL" id="JANHEB010000027">
    <property type="protein sequence ID" value="MCQ6286738.1"/>
    <property type="molecule type" value="Genomic_DNA"/>
</dbReference>
<feature type="transmembrane region" description="Helical" evidence="1">
    <location>
        <begin position="231"/>
        <end position="249"/>
    </location>
</feature>
<feature type="transmembrane region" description="Helical" evidence="1">
    <location>
        <begin position="131"/>
        <end position="149"/>
    </location>
</feature>
<dbReference type="EMBL" id="NUUR01000003">
    <property type="protein sequence ID" value="PHG84310.1"/>
    <property type="molecule type" value="Genomic_DNA"/>
</dbReference>
<evidence type="ECO:0000313" key="6">
    <source>
        <dbReference type="EMBL" id="MDN4874468.1"/>
    </source>
</evidence>
<reference evidence="17 33" key="6">
    <citation type="submission" date="2018-03" db="EMBL/GenBank/DDBJ databases">
        <title>The complete genome of bacterial strain SGAir0260.</title>
        <authorList>
            <person name="Schuster S.C."/>
        </authorList>
    </citation>
    <scope>NUCLEOTIDE SEQUENCE [LARGE SCALE GENOMIC DNA]</scope>
    <source>
        <strain evidence="17 33">SGAir0260</strain>
    </source>
</reference>
<proteinExistence type="predicted"/>
<evidence type="ECO:0000313" key="5">
    <source>
        <dbReference type="EMBL" id="MCQ6286738.1"/>
    </source>
</evidence>
<evidence type="ECO:0000313" key="20">
    <source>
        <dbReference type="Proteomes" id="UP000075476"/>
    </source>
</evidence>
<evidence type="ECO:0000313" key="2">
    <source>
        <dbReference type="EMBL" id="KAA6462289.1"/>
    </source>
</evidence>
<gene>
    <name evidence="3" type="ORF">AT268_05065</name>
    <name evidence="7" type="ORF">BJR07_02955</name>
    <name evidence="8" type="ORF">BLX06_30670</name>
    <name evidence="17" type="ORF">C1N66_24270</name>
    <name evidence="11" type="ORF">CN307_00035</name>
    <name evidence="12" type="ORF">CN357_02570</name>
    <name evidence="10" type="ORF">CN553_27920</name>
    <name evidence="14" type="ORF">COC69_21400</name>
    <name evidence="15" type="ORF">COI69_02220</name>
    <name evidence="13" type="ORF">COK98_03970</name>
    <name evidence="9" type="ORF">CON36_27675</name>
    <name evidence="16" type="ORF">D0437_14790</name>
    <name evidence="2" type="ORF">DX932_18405</name>
    <name evidence="19" type="ORF">FHG65_03780</name>
    <name evidence="4" type="ORF">H7U08_17150</name>
    <name evidence="18" type="ORF">JTF64_04270</name>
    <name evidence="5" type="ORF">NPM19_19030</name>
    <name evidence="6" type="ORF">QYM23_16695</name>
</gene>
<dbReference type="PATRIC" id="fig|1396.422.peg.2787"/>
<evidence type="ECO:0000313" key="3">
    <source>
        <dbReference type="EMBL" id="KXY28070.1"/>
    </source>
</evidence>
<evidence type="ECO:0000313" key="28">
    <source>
        <dbReference type="Proteomes" id="UP000225135"/>
    </source>
</evidence>
<dbReference type="OMA" id="CWLTRDT"/>
<dbReference type="Proteomes" id="UP000309400">
    <property type="component" value="Unassembled WGS sequence"/>
</dbReference>
<reference evidence="23 24" key="4">
    <citation type="submission" date="2017-09" db="EMBL/GenBank/DDBJ databases">
        <title>Large-scale bioinformatics analysis of Bacillus genomes uncovers conserved roles of natural products in bacterial physiology.</title>
        <authorList>
            <consortium name="Agbiome Team Llc"/>
            <person name="Bleich R.M."/>
            <person name="Grubbs K.J."/>
            <person name="Santa Maria K.C."/>
            <person name="Allen S.E."/>
            <person name="Farag S."/>
            <person name="Shank E.A."/>
            <person name="Bowers A."/>
        </authorList>
    </citation>
    <scope>NUCLEOTIDE SEQUENCE [LARGE SCALE GENOMIC DNA]</scope>
    <source>
        <strain evidence="11 24">AFS022681</strain>
        <strain evidence="15 28">AFS029792</strain>
        <strain evidence="14 27">AFS041711</strain>
        <strain evidence="13 29">AFS060282</strain>
        <strain evidence="9 23">AFS092789</strain>
    </source>
</reference>
<evidence type="ECO:0000313" key="19">
    <source>
        <dbReference type="EMBL" id="TNC03311.1"/>
    </source>
</evidence>
<dbReference type="Proteomes" id="UP000220210">
    <property type="component" value="Unassembled WGS sequence"/>
</dbReference>
<reference evidence="7 21" key="2">
    <citation type="submission" date="2016-11" db="EMBL/GenBank/DDBJ databases">
        <title>Identification of Bacillus cereus isolated from egg-white.</title>
        <authorList>
            <person name="Soni A."/>
            <person name="Oey I."/>
            <person name="Silcock P."/>
            <person name="Bremer P."/>
        </authorList>
    </citation>
    <scope>NUCLEOTIDE SEQUENCE [LARGE SCALE GENOMIC DNA]</scope>
    <source>
        <strain evidence="7 21">NZAS03</strain>
    </source>
</reference>
<dbReference type="Proteomes" id="UP000225135">
    <property type="component" value="Unassembled WGS sequence"/>
</dbReference>
<evidence type="ECO:0000313" key="4">
    <source>
        <dbReference type="EMBL" id="MBY0038262.1"/>
    </source>
</evidence>
<dbReference type="Proteomes" id="UP000220032">
    <property type="component" value="Unassembled WGS sequence"/>
</dbReference>
<feature type="transmembrane region" description="Helical" evidence="1">
    <location>
        <begin position="38"/>
        <end position="71"/>
    </location>
</feature>
<evidence type="ECO:0000313" key="13">
    <source>
        <dbReference type="EMBL" id="PFV10038.1"/>
    </source>
</evidence>
<dbReference type="Proteomes" id="UP000219922">
    <property type="component" value="Unassembled WGS sequence"/>
</dbReference>
<reference evidence="18 34" key="11">
    <citation type="submission" date="2021-02" db="EMBL/GenBank/DDBJ databases">
        <title>Bacillus cereus VKM B-370.</title>
        <authorList>
            <person name="Kazantseva O.A."/>
            <person name="Piligrimova E.G."/>
            <person name="Buzikov R.M."/>
            <person name="Shadrin A.M."/>
        </authorList>
    </citation>
    <scope>NUCLEOTIDE SEQUENCE [LARGE SCALE GENOMIC DNA]</scope>
    <source>
        <strain evidence="18 34">VKM B-370</strain>
    </source>
</reference>
<dbReference type="EMBL" id="NVDQ01000010">
    <property type="protein sequence ID" value="PFV10038.1"/>
    <property type="molecule type" value="Genomic_DNA"/>
</dbReference>
<dbReference type="Proteomes" id="UP000323321">
    <property type="component" value="Unassembled WGS sequence"/>
</dbReference>
<evidence type="ECO:0000313" key="11">
    <source>
        <dbReference type="EMBL" id="PFE20213.1"/>
    </source>
</evidence>
<evidence type="ECO:0000313" key="22">
    <source>
        <dbReference type="Proteomes" id="UP000190641"/>
    </source>
</evidence>
<evidence type="ECO:0000313" key="30">
    <source>
        <dbReference type="Proteomes" id="UP000309400"/>
    </source>
</evidence>
<evidence type="ECO:0000313" key="8">
    <source>
        <dbReference type="EMBL" id="OOR71451.1"/>
    </source>
</evidence>
<evidence type="ECO:0000313" key="34">
    <source>
        <dbReference type="Proteomes" id="UP000663613"/>
    </source>
</evidence>
<dbReference type="EMBL" id="MUAU01000204">
    <property type="protein sequence ID" value="OOR71451.1"/>
    <property type="molecule type" value="Genomic_DNA"/>
</dbReference>
<evidence type="ECO:0000313" key="27">
    <source>
        <dbReference type="Proteomes" id="UP000224203"/>
    </source>
</evidence>
<evidence type="ECO:0000313" key="12">
    <source>
        <dbReference type="EMBL" id="PFF52626.1"/>
    </source>
</evidence>
<evidence type="ECO:0000313" key="24">
    <source>
        <dbReference type="Proteomes" id="UP000220032"/>
    </source>
</evidence>
<dbReference type="EMBL" id="CP031778">
    <property type="protein sequence ID" value="QDZ74284.1"/>
    <property type="molecule type" value="Genomic_DNA"/>
</dbReference>
<dbReference type="Proteomes" id="UP000464780">
    <property type="component" value="Chromosome"/>
</dbReference>
<dbReference type="EMBL" id="NULI01000127">
    <property type="protein sequence ID" value="PGS76278.1"/>
    <property type="molecule type" value="Genomic_DNA"/>
</dbReference>
<evidence type="ECO:0000313" key="9">
    <source>
        <dbReference type="EMBL" id="PDZ95497.1"/>
    </source>
</evidence>
<reference evidence="5" key="12">
    <citation type="submission" date="2022-07" db="EMBL/GenBank/DDBJ databases">
        <title>Identification and characterization of Bacillus thuringiensis and other Bacillus cereus group isolates from spinach by whole genome sequencing.</title>
        <authorList>
            <person name="Zao X."/>
            <person name="Zervas A."/>
            <person name="Hendriks M."/>
            <person name="Rajkovic A."/>
            <person name="Van Overbeek L."/>
            <person name="Hendriksen N.B."/>
            <person name="Uyttendaele M."/>
        </authorList>
    </citation>
    <scope>NUCLEOTIDE SEQUENCE</scope>
    <source>
        <strain evidence="5">781001F-1</strain>
    </source>
</reference>
<dbReference type="EMBL" id="NTRR01000001">
    <property type="protein sequence ID" value="PFE20213.1"/>
    <property type="molecule type" value="Genomic_DNA"/>
</dbReference>
<evidence type="ECO:0000313" key="21">
    <source>
        <dbReference type="Proteomes" id="UP000186535"/>
    </source>
</evidence>
<dbReference type="AlphaFoldDB" id="A0A080YCU7"/>
<dbReference type="EMBL" id="QSMZ01000015">
    <property type="protein sequence ID" value="KAA6462289.1"/>
    <property type="molecule type" value="Genomic_DNA"/>
</dbReference>
<dbReference type="InterPro" id="IPR009323">
    <property type="entry name" value="DUF979"/>
</dbReference>
<name>A0A080YCU7_BACCE</name>
<dbReference type="Pfam" id="PF06166">
    <property type="entry name" value="DUF979"/>
    <property type="match status" value="1"/>
</dbReference>
<dbReference type="EMBL" id="JAUIQW010000001">
    <property type="protein sequence ID" value="MDN4874468.1"/>
    <property type="molecule type" value="Genomic_DNA"/>
</dbReference>
<keyword evidence="1" id="KW-1133">Transmembrane helix</keyword>
<keyword evidence="1" id="KW-0472">Membrane</keyword>
<dbReference type="Proteomes" id="UP000226257">
    <property type="component" value="Unassembled WGS sequence"/>
</dbReference>
<dbReference type="EMBL" id="NUAN01000232">
    <property type="protein sequence ID" value="PEN83902.1"/>
    <property type="molecule type" value="Genomic_DNA"/>
</dbReference>
<dbReference type="RefSeq" id="WP_001021658.1">
    <property type="nucleotide sequence ID" value="NZ_BSWH01000001.1"/>
</dbReference>
<feature type="transmembrane region" description="Helical" evidence="1">
    <location>
        <begin position="255"/>
        <end position="276"/>
    </location>
</feature>
<dbReference type="EMBL" id="JACLPZ010000019">
    <property type="protein sequence ID" value="MBY0038262.1"/>
    <property type="molecule type" value="Genomic_DNA"/>
</dbReference>
<accession>A0A080YCU7</accession>
<reference evidence="3 20" key="1">
    <citation type="submission" date="2015-12" db="EMBL/GenBank/DDBJ databases">
        <title>Bacillus cereus Group isolate.</title>
        <authorList>
            <person name="Kovac J."/>
        </authorList>
    </citation>
    <scope>NUCLEOTIDE SEQUENCE [LARGE SCALE GENOMIC DNA]</scope>
    <source>
        <strain evidence="3 20">FSL K6-0073</strain>
    </source>
</reference>
<reference evidence="4" key="10">
    <citation type="submission" date="2020-08" db="EMBL/GenBank/DDBJ databases">
        <title>Fungal Genomes of the International Space Station.</title>
        <authorList>
            <person name="Seuylemezian A."/>
            <person name="Singh N.K."/>
            <person name="Wood J."/>
            <person name="Venkateswaran K."/>
        </authorList>
    </citation>
    <scope>NUCLEOTIDE SEQUENCE</scope>
    <source>
        <strain evidence="4">I2-B2</strain>
    </source>
</reference>
<evidence type="ECO:0000313" key="29">
    <source>
        <dbReference type="Proteomes" id="UP000226257"/>
    </source>
</evidence>
<evidence type="ECO:0000313" key="25">
    <source>
        <dbReference type="Proteomes" id="UP000220210"/>
    </source>
</evidence>
<evidence type="ECO:0000313" key="23">
    <source>
        <dbReference type="Proteomes" id="UP000219922"/>
    </source>
</evidence>
<feature type="transmembrane region" description="Helical" evidence="1">
    <location>
        <begin position="9"/>
        <end position="26"/>
    </location>
</feature>
<dbReference type="Proteomes" id="UP000663613">
    <property type="component" value="Chromosome"/>
</dbReference>
<evidence type="ECO:0000256" key="1">
    <source>
        <dbReference type="SAM" id="Phobius"/>
    </source>
</evidence>
<dbReference type="GeneID" id="83636641"/>
<dbReference type="EMBL" id="CP070339">
    <property type="protein sequence ID" value="QRY16482.1"/>
    <property type="molecule type" value="Genomic_DNA"/>
</dbReference>
<evidence type="ECO:0000313" key="17">
    <source>
        <dbReference type="EMBL" id="QHV46080.1"/>
    </source>
</evidence>
<dbReference type="Proteomes" id="UP000075476">
    <property type="component" value="Unassembled WGS sequence"/>
</dbReference>
<protein>
    <submittedName>
        <fullName evidence="9">DUF979 domain-containing protein</fullName>
    </submittedName>
    <submittedName>
        <fullName evidence="3">Permease</fullName>
    </submittedName>
</protein>
<feature type="transmembrane region" description="Helical" evidence="1">
    <location>
        <begin position="297"/>
        <end position="317"/>
    </location>
</feature>
<evidence type="ECO:0000313" key="31">
    <source>
        <dbReference type="Proteomes" id="UP000321735"/>
    </source>
</evidence>
<evidence type="ECO:0000313" key="32">
    <source>
        <dbReference type="Proteomes" id="UP000323321"/>
    </source>
</evidence>
<dbReference type="Proteomes" id="UP000190641">
    <property type="component" value="Unassembled WGS sequence"/>
</dbReference>
<dbReference type="Proteomes" id="UP000321735">
    <property type="component" value="Chromosome"/>
</dbReference>
<organism evidence="9 23">
    <name type="scientific">Bacillus cereus</name>
    <dbReference type="NCBI Taxonomy" id="1396"/>
    <lineage>
        <taxon>Bacteria</taxon>
        <taxon>Bacillati</taxon>
        <taxon>Bacillota</taxon>
        <taxon>Bacilli</taxon>
        <taxon>Bacillales</taxon>
        <taxon>Bacillaceae</taxon>
        <taxon>Bacillus</taxon>
        <taxon>Bacillus cereus group</taxon>
    </lineage>
</organism>
<evidence type="ECO:0000313" key="26">
    <source>
        <dbReference type="Proteomes" id="UP000220691"/>
    </source>
</evidence>
<evidence type="ECO:0000313" key="16">
    <source>
        <dbReference type="EMBL" id="QDZ74284.1"/>
    </source>
</evidence>
<dbReference type="Proteomes" id="UP001175137">
    <property type="component" value="Unassembled WGS sequence"/>
</dbReference>
<reference evidence="16 31" key="8">
    <citation type="journal article" date="2019" name="Ecotoxicol. Environ. Saf.">
        <title>Microbial characterization of heavy metal resistant bacterial strains isolated from an electroplating wastewater treatment plant.</title>
        <authorList>
            <person name="Cai X."/>
            <person name="Zheng X."/>
            <person name="Zhang D."/>
            <person name="Iqbal W."/>
            <person name="Liu C."/>
            <person name="Yang B."/>
            <person name="Zhao X."/>
            <person name="Lu X."/>
            <person name="Mao Y."/>
        </authorList>
    </citation>
    <scope>NUCLEOTIDE SEQUENCE [LARGE SCALE GENOMIC DNA]</scope>
    <source>
        <strain evidence="16 31">Co1-1</strain>
    </source>
</reference>
<dbReference type="EMBL" id="MPON01000001">
    <property type="protein sequence ID" value="OKA40889.1"/>
    <property type="molecule type" value="Genomic_DNA"/>
</dbReference>
<dbReference type="EMBL" id="CP028009">
    <property type="protein sequence ID" value="QHV46080.1"/>
    <property type="molecule type" value="Genomic_DNA"/>
</dbReference>
<dbReference type="EMBL" id="LOMO01000257">
    <property type="protein sequence ID" value="KXY28070.1"/>
    <property type="molecule type" value="Genomic_DNA"/>
</dbReference>
<dbReference type="Proteomes" id="UP000186535">
    <property type="component" value="Unassembled WGS sequence"/>
</dbReference>
<reference evidence="19 30" key="9">
    <citation type="submission" date="2019-06" db="EMBL/GenBank/DDBJ databases">
        <title>Biocontrol Bacillus strains from Vietnam.</title>
        <authorList>
            <person name="Borriss R."/>
            <person name="Lasch P."/>
            <person name="Thanh Tam L.T."/>
        </authorList>
    </citation>
    <scope>NUCLEOTIDE SEQUENCE [LARGE SCALE GENOMIC DNA]</scope>
    <source>
        <strain evidence="19 30">A8</strain>
    </source>
</reference>
<reference evidence="25 26" key="5">
    <citation type="submission" date="2017-09" db="EMBL/GenBank/DDBJ databases">
        <title>Large-scale bioinformatics analysis of Bacillus genomes uncovers conserved roles of natural products in bacterial physiology.</title>
        <authorList>
            <consortium name="Agbiome Team Llc"/>
            <person name="Bleich R.M."/>
            <person name="Kirk G.J."/>
            <person name="Santa Maria K.C."/>
            <person name="Allen S.E."/>
            <person name="Farag S."/>
            <person name="Shank E.A."/>
            <person name="Bowers A."/>
        </authorList>
    </citation>
    <scope>NUCLEOTIDE SEQUENCE [LARGE SCALE GENOMIC DNA]</scope>
    <source>
        <strain evidence="12 25">AFS020204</strain>
        <strain evidence="10 26">AFS027647</strain>
    </source>
</reference>
<dbReference type="Proteomes" id="UP000220691">
    <property type="component" value="Unassembled WGS sequence"/>
</dbReference>
<keyword evidence="1" id="KW-0812">Transmembrane</keyword>
<feature type="transmembrane region" description="Helical" evidence="1">
    <location>
        <begin position="208"/>
        <end position="226"/>
    </location>
</feature>
<evidence type="ECO:0000313" key="18">
    <source>
        <dbReference type="EMBL" id="QRY16482.1"/>
    </source>
</evidence>